<keyword evidence="2" id="KW-0812">Transmembrane</keyword>
<accession>A0A6A5KPR2</accession>
<protein>
    <submittedName>
        <fullName evidence="3">Uncharacterized protein</fullName>
    </submittedName>
</protein>
<name>A0A6A5KPR2_9PLEO</name>
<feature type="compositionally biased region" description="Low complexity" evidence="1">
    <location>
        <begin position="1"/>
        <end position="20"/>
    </location>
</feature>
<gene>
    <name evidence="3" type="ORF">BDW02DRAFT_241315</name>
</gene>
<keyword evidence="4" id="KW-1185">Reference proteome</keyword>
<dbReference type="AlphaFoldDB" id="A0A6A5KPR2"/>
<dbReference type="Proteomes" id="UP000800040">
    <property type="component" value="Unassembled WGS sequence"/>
</dbReference>
<keyword evidence="2" id="KW-1133">Transmembrane helix</keyword>
<feature type="transmembrane region" description="Helical" evidence="2">
    <location>
        <begin position="37"/>
        <end position="58"/>
    </location>
</feature>
<evidence type="ECO:0000256" key="1">
    <source>
        <dbReference type="SAM" id="MobiDB-lite"/>
    </source>
</evidence>
<reference evidence="3" key="1">
    <citation type="submission" date="2020-01" db="EMBL/GenBank/DDBJ databases">
        <authorList>
            <consortium name="DOE Joint Genome Institute"/>
            <person name="Haridas S."/>
            <person name="Albert R."/>
            <person name="Binder M."/>
            <person name="Bloem J."/>
            <person name="Labutti K."/>
            <person name="Salamov A."/>
            <person name="Andreopoulos B."/>
            <person name="Baker S.E."/>
            <person name="Barry K."/>
            <person name="Bills G."/>
            <person name="Bluhm B.H."/>
            <person name="Cannon C."/>
            <person name="Castanera R."/>
            <person name="Culley D.E."/>
            <person name="Daum C."/>
            <person name="Ezra D."/>
            <person name="Gonzalez J.B."/>
            <person name="Henrissat B."/>
            <person name="Kuo A."/>
            <person name="Liang C."/>
            <person name="Lipzen A."/>
            <person name="Lutzoni F."/>
            <person name="Magnuson J."/>
            <person name="Mondo S."/>
            <person name="Nolan M."/>
            <person name="Ohm R."/>
            <person name="Pangilinan J."/>
            <person name="Park H.-J."/>
            <person name="Ramirez L."/>
            <person name="Alfaro M."/>
            <person name="Sun H."/>
            <person name="Tritt A."/>
            <person name="Yoshinaga Y."/>
            <person name="Zwiers L.-H."/>
            <person name="Turgeon B.G."/>
            <person name="Goodwin S.B."/>
            <person name="Spatafora J.W."/>
            <person name="Crous P.W."/>
            <person name="Grigoriev I.V."/>
        </authorList>
    </citation>
    <scope>NUCLEOTIDE SEQUENCE</scope>
    <source>
        <strain evidence="3">P77</strain>
    </source>
</reference>
<evidence type="ECO:0000313" key="3">
    <source>
        <dbReference type="EMBL" id="KAF1836364.1"/>
    </source>
</evidence>
<dbReference type="OrthoDB" id="3798952at2759"/>
<keyword evidence="2" id="KW-0472">Membrane</keyword>
<sequence length="228" mass="24890">MATTSNTSPTTAPSNPSPTTEMPRDTDPALPGIKRGIAIGVASSLCLIFIALLAFFAIRRRKRMSSRNKIPKTSVDDVEAEAWSQEKAWWTATPPSAPPVEADTRTIYELDATQIPEMPSCTDAQAKERFVDEEALSKDEFDLYAQKSNQWQAWSIAIEPNSTNHTFQYSPSRLPLLTISPPGAAPGEISPLLHSPWHGSSRSTSPVHVVSPLPSAHVPSGRHGFFKT</sequence>
<proteinExistence type="predicted"/>
<organism evidence="3 4">
    <name type="scientific">Decorospora gaudefroyi</name>
    <dbReference type="NCBI Taxonomy" id="184978"/>
    <lineage>
        <taxon>Eukaryota</taxon>
        <taxon>Fungi</taxon>
        <taxon>Dikarya</taxon>
        <taxon>Ascomycota</taxon>
        <taxon>Pezizomycotina</taxon>
        <taxon>Dothideomycetes</taxon>
        <taxon>Pleosporomycetidae</taxon>
        <taxon>Pleosporales</taxon>
        <taxon>Pleosporineae</taxon>
        <taxon>Pleosporaceae</taxon>
        <taxon>Decorospora</taxon>
    </lineage>
</organism>
<dbReference type="EMBL" id="ML975274">
    <property type="protein sequence ID" value="KAF1836364.1"/>
    <property type="molecule type" value="Genomic_DNA"/>
</dbReference>
<feature type="region of interest" description="Disordered" evidence="1">
    <location>
        <begin position="1"/>
        <end position="29"/>
    </location>
</feature>
<evidence type="ECO:0000256" key="2">
    <source>
        <dbReference type="SAM" id="Phobius"/>
    </source>
</evidence>
<evidence type="ECO:0000313" key="4">
    <source>
        <dbReference type="Proteomes" id="UP000800040"/>
    </source>
</evidence>